<dbReference type="GO" id="GO:0003714">
    <property type="term" value="F:transcription corepressor activity"/>
    <property type="evidence" value="ECO:0007669"/>
    <property type="project" value="TreeGrafter"/>
</dbReference>
<keyword evidence="4" id="KW-0539">Nucleus</keyword>
<comment type="caution">
    <text evidence="7">The sequence shown here is derived from an EMBL/GenBank/DDBJ whole genome shotgun (WGS) entry which is preliminary data.</text>
</comment>
<protein>
    <recommendedName>
        <fullName evidence="6">SANT domain-containing protein</fullName>
    </recommendedName>
</protein>
<dbReference type="PANTHER" id="PTHR13859:SF34">
    <property type="entry name" value="SANT DOMAIN-CONTAINING PROTEIN"/>
    <property type="match status" value="1"/>
</dbReference>
<dbReference type="EMBL" id="JAGKQH010000008">
    <property type="protein sequence ID" value="KAG6593961.1"/>
    <property type="molecule type" value="Genomic_DNA"/>
</dbReference>
<feature type="compositionally biased region" description="Polar residues" evidence="5">
    <location>
        <begin position="751"/>
        <end position="765"/>
    </location>
</feature>
<feature type="non-terminal residue" evidence="7">
    <location>
        <position position="1"/>
    </location>
</feature>
<feature type="compositionally biased region" description="Low complexity" evidence="5">
    <location>
        <begin position="635"/>
        <end position="648"/>
    </location>
</feature>
<dbReference type="AlphaFoldDB" id="A0AAV6N7Q6"/>
<dbReference type="InterPro" id="IPR017884">
    <property type="entry name" value="SANT_dom"/>
</dbReference>
<proteinExistence type="predicted"/>
<comment type="subcellular location">
    <subcellularLocation>
        <location evidence="1">Nucleus</location>
    </subcellularLocation>
</comment>
<feature type="region of interest" description="Disordered" evidence="5">
    <location>
        <begin position="1"/>
        <end position="31"/>
    </location>
</feature>
<evidence type="ECO:0000256" key="1">
    <source>
        <dbReference type="ARBA" id="ARBA00004123"/>
    </source>
</evidence>
<evidence type="ECO:0000259" key="6">
    <source>
        <dbReference type="PROSITE" id="PS51293"/>
    </source>
</evidence>
<evidence type="ECO:0000313" key="7">
    <source>
        <dbReference type="EMBL" id="KAG6593961.1"/>
    </source>
</evidence>
<dbReference type="GO" id="GO:0005634">
    <property type="term" value="C:nucleus"/>
    <property type="evidence" value="ECO:0007669"/>
    <property type="project" value="UniProtKB-SubCell"/>
</dbReference>
<dbReference type="FunFam" id="1.10.10.60:FF:000374">
    <property type="entry name" value="Arginine-glutamic acid dipeptide repeat protein"/>
    <property type="match status" value="1"/>
</dbReference>
<sequence length="931" mass="103824">MEMDLVKENHHDSNDNEDRSPERSVSQDTSEICDEFLDPEVSPRVGEEYQVEVPPLLSKSDINWLRSYKEAETQANDLQEFFVGLPVQVMWISEELCEDSVEKYDKNEVLKAEQIVDDAKLNIEAMEMMAGSTIMVGKAADLALPKETALATDQKDNIDGRYLVPGVFGEPWSSIEEASFLLGLYIFGKNLVLVKKFVGSKQMGDILSFYYGRFYRSEKYRRWSECRKARGRKCIYGQRLFKGWRQQELVSRLLLLVPEDCKNSLTEVTKAFGDGKMSFEEYVFVLKAKVGSEAFVEAVGIGRGKQDLTCVSIDPLKSNHVTSIRPEIPIGKACSALTPLEIVNYLTGDFRLSKARSNDLFWEAVWPRLLARGWHSEQPSNGFTTGTKHSLVFLVPGIKKFSRRRLVRGNHYFDSISDVLGKVALDPGLLELDNNVDKGCKSKEENGWTDDLKVDHEDFPSQQRHCYLKPRTPSSSDIVKFTVVDTSLANGSATKFRELRSLPVDVPSFSSPRSYFENKYLYSSNGSLEESDSEEDRHSDKAETVYTSQASRRNKDQIVYSNGHCSPADVSNQVLPVSELDSTDSHAEVSKDRSSLPFDGTRPQNGIMNQSSQKARSDNKRKPANVTKKRRRLKACSSKSTSNVSVASKPKEEDAVCCSKDGANTSKNVLPGAAPSQKKSSDSSGCSPISSLDGNSKDIDLNQSRTLIDLNLPVPPDAEIDEPVVMEMREGQPDQTSKEPGNPRAVKTSEVPDTSDQQLQTNSRRVGSRNRPPTARALEARALGLLDVKHKRKYKDSFMEDNSTMRPPPQRARPKVRPTENLGLSIEKFKIEDRAVVSSCNSNSISNSNSNSEVFRRAAERIKPAWSVDSTASSLKMESVVDWKPPPRAAEKARESGAHDSGGVSGSNSGNVLEERDLRFDAMLSHMVGRN</sequence>
<keyword evidence="2" id="KW-0805">Transcription regulation</keyword>
<accession>A0AAV6N7Q6</accession>
<dbReference type="InterPro" id="IPR057712">
    <property type="entry name" value="DUF7952"/>
</dbReference>
<dbReference type="PANTHER" id="PTHR13859">
    <property type="entry name" value="ATROPHIN-RELATED"/>
    <property type="match status" value="1"/>
</dbReference>
<feature type="compositionally biased region" description="Basic and acidic residues" evidence="5">
    <location>
        <begin position="583"/>
        <end position="594"/>
    </location>
</feature>
<feature type="region of interest" description="Disordered" evidence="5">
    <location>
        <begin position="730"/>
        <end position="774"/>
    </location>
</feature>
<name>A0AAV6N7Q6_9ROSI</name>
<dbReference type="Proteomes" id="UP000685013">
    <property type="component" value="Chromosome 8"/>
</dbReference>
<feature type="compositionally biased region" description="Polar residues" evidence="5">
    <location>
        <begin position="602"/>
        <end position="614"/>
    </location>
</feature>
<dbReference type="InterPro" id="IPR056067">
    <property type="entry name" value="DUF7650"/>
</dbReference>
<evidence type="ECO:0000256" key="2">
    <source>
        <dbReference type="ARBA" id="ARBA00023015"/>
    </source>
</evidence>
<dbReference type="PROSITE" id="PS51293">
    <property type="entry name" value="SANT"/>
    <property type="match status" value="1"/>
</dbReference>
<evidence type="ECO:0000256" key="3">
    <source>
        <dbReference type="ARBA" id="ARBA00023163"/>
    </source>
</evidence>
<evidence type="ECO:0000256" key="5">
    <source>
        <dbReference type="SAM" id="MobiDB-lite"/>
    </source>
</evidence>
<feature type="region of interest" description="Disordered" evidence="5">
    <location>
        <begin position="876"/>
        <end position="912"/>
    </location>
</feature>
<feature type="compositionally biased region" description="Low complexity" evidence="5">
    <location>
        <begin position="676"/>
        <end position="691"/>
    </location>
</feature>
<feature type="domain" description="SANT" evidence="6">
    <location>
        <begin position="167"/>
        <end position="219"/>
    </location>
</feature>
<keyword evidence="3" id="KW-0804">Transcription</keyword>
<feature type="region of interest" description="Disordered" evidence="5">
    <location>
        <begin position="526"/>
        <end position="555"/>
    </location>
</feature>
<evidence type="ECO:0000256" key="4">
    <source>
        <dbReference type="ARBA" id="ARBA00023242"/>
    </source>
</evidence>
<feature type="region of interest" description="Disordered" evidence="5">
    <location>
        <begin position="580"/>
        <end position="698"/>
    </location>
</feature>
<feature type="compositionally biased region" description="Basic and acidic residues" evidence="5">
    <location>
        <begin position="889"/>
        <end position="898"/>
    </location>
</feature>
<gene>
    <name evidence="7" type="ORF">SDJN03_13437</name>
</gene>
<dbReference type="Pfam" id="PF24662">
    <property type="entry name" value="DUF7650"/>
    <property type="match status" value="1"/>
</dbReference>
<feature type="compositionally biased region" description="Basic and acidic residues" evidence="5">
    <location>
        <begin position="1"/>
        <end position="22"/>
    </location>
</feature>
<reference evidence="7 8" key="1">
    <citation type="journal article" date="2021" name="Hortic Res">
        <title>The domestication of Cucurbita argyrosperma as revealed by the genome of its wild relative.</title>
        <authorList>
            <person name="Barrera-Redondo J."/>
            <person name="Sanchez-de la Vega G."/>
            <person name="Aguirre-Liguori J.A."/>
            <person name="Castellanos-Morales G."/>
            <person name="Gutierrez-Guerrero Y.T."/>
            <person name="Aguirre-Dugua X."/>
            <person name="Aguirre-Planter E."/>
            <person name="Tenaillon M.I."/>
            <person name="Lira-Saade R."/>
            <person name="Eguiarte L.E."/>
        </authorList>
    </citation>
    <scope>NUCLEOTIDE SEQUENCE [LARGE SCALE GENOMIC DNA]</scope>
    <source>
        <strain evidence="7">JBR-2021</strain>
    </source>
</reference>
<evidence type="ECO:0000313" key="8">
    <source>
        <dbReference type="Proteomes" id="UP000685013"/>
    </source>
</evidence>
<dbReference type="Pfam" id="PF25826">
    <property type="entry name" value="DUF7952"/>
    <property type="match status" value="1"/>
</dbReference>
<organism evidence="7 8">
    <name type="scientific">Cucurbita argyrosperma subsp. sororia</name>
    <dbReference type="NCBI Taxonomy" id="37648"/>
    <lineage>
        <taxon>Eukaryota</taxon>
        <taxon>Viridiplantae</taxon>
        <taxon>Streptophyta</taxon>
        <taxon>Embryophyta</taxon>
        <taxon>Tracheophyta</taxon>
        <taxon>Spermatophyta</taxon>
        <taxon>Magnoliopsida</taxon>
        <taxon>eudicotyledons</taxon>
        <taxon>Gunneridae</taxon>
        <taxon>Pentapetalae</taxon>
        <taxon>rosids</taxon>
        <taxon>fabids</taxon>
        <taxon>Cucurbitales</taxon>
        <taxon>Cucurbitaceae</taxon>
        <taxon>Cucurbiteae</taxon>
        <taxon>Cucurbita</taxon>
    </lineage>
</organism>
<keyword evidence="8" id="KW-1185">Reference proteome</keyword>